<dbReference type="InterPro" id="IPR049562">
    <property type="entry name" value="SLC25A33/36-like"/>
</dbReference>
<dbReference type="AlphaFoldDB" id="A0A8H6WGZ2"/>
<evidence type="ECO:0000256" key="7">
    <source>
        <dbReference type="ARBA" id="ARBA00023128"/>
    </source>
</evidence>
<evidence type="ECO:0000313" key="12">
    <source>
        <dbReference type="EMBL" id="KAF7311964.1"/>
    </source>
</evidence>
<dbReference type="InterPro" id="IPR018108">
    <property type="entry name" value="MCP_transmembrane"/>
</dbReference>
<sequence>MPSDAATGKLSGFPRQKWWTHSVAGTVAGLVSIALTAPFDVVKTRFQSSMVQRHPISASFPGMWSYHILQTTNVMHDIYHVEGWRGLGPSLSGVVPSMALKFYVYGNSKRLGAHALDCGEDSSLVHALAAVAASITVSTVMNPIFLIKTRLQLDVRTQATGDTARRYADSLNCVRKILQREGVLGLYQGLGASYLGAVETVLHLALYEQLKKLFRPTAIGPNAQNDGTWGHAVKTWVGAEDEATTSPFSEWDPQIRRPCAVFPVGKGRGGLSGAVWWHNTVSDALRSVYEYVLSLLNYDITDSQ</sequence>
<evidence type="ECO:0000256" key="1">
    <source>
        <dbReference type="ARBA" id="ARBA00004448"/>
    </source>
</evidence>
<keyword evidence="7" id="KW-0496">Mitochondrion</keyword>
<feature type="repeat" description="Solcar" evidence="9">
    <location>
        <begin position="121"/>
        <end position="213"/>
    </location>
</feature>
<feature type="repeat" description="Solcar" evidence="9">
    <location>
        <begin position="16"/>
        <end position="111"/>
    </location>
</feature>
<dbReference type="Gene3D" id="1.50.40.10">
    <property type="entry name" value="Mitochondrial carrier domain"/>
    <property type="match status" value="1"/>
</dbReference>
<dbReference type="PANTHER" id="PTHR45829:SF4">
    <property type="entry name" value="MITOCHONDRIAL CARRIER PROTEIN RIM2"/>
    <property type="match status" value="1"/>
</dbReference>
<evidence type="ECO:0000256" key="10">
    <source>
        <dbReference type="RuleBase" id="RU000488"/>
    </source>
</evidence>
<organism evidence="12 13">
    <name type="scientific">Mycena indigotica</name>
    <dbReference type="NCBI Taxonomy" id="2126181"/>
    <lineage>
        <taxon>Eukaryota</taxon>
        <taxon>Fungi</taxon>
        <taxon>Dikarya</taxon>
        <taxon>Basidiomycota</taxon>
        <taxon>Agaricomycotina</taxon>
        <taxon>Agaricomycetes</taxon>
        <taxon>Agaricomycetidae</taxon>
        <taxon>Agaricales</taxon>
        <taxon>Marasmiineae</taxon>
        <taxon>Mycenaceae</taxon>
        <taxon>Mycena</taxon>
    </lineage>
</organism>
<evidence type="ECO:0000313" key="13">
    <source>
        <dbReference type="Proteomes" id="UP000636479"/>
    </source>
</evidence>
<dbReference type="InterPro" id="IPR023395">
    <property type="entry name" value="MCP_dom_sf"/>
</dbReference>
<dbReference type="GeneID" id="59341493"/>
<keyword evidence="5" id="KW-0999">Mitochondrion inner membrane</keyword>
<proteinExistence type="inferred from homology"/>
<gene>
    <name evidence="12" type="ORF">MIND_00208100</name>
</gene>
<dbReference type="GO" id="GO:1990519">
    <property type="term" value="P:pyrimidine nucleotide import into mitochondrion"/>
    <property type="evidence" value="ECO:0007669"/>
    <property type="project" value="TreeGrafter"/>
</dbReference>
<evidence type="ECO:0000256" key="8">
    <source>
        <dbReference type="ARBA" id="ARBA00023136"/>
    </source>
</evidence>
<dbReference type="GO" id="GO:0005743">
    <property type="term" value="C:mitochondrial inner membrane"/>
    <property type="evidence" value="ECO:0007669"/>
    <property type="project" value="UniProtKB-SubCell"/>
</dbReference>
<keyword evidence="4" id="KW-0677">Repeat</keyword>
<comment type="similarity">
    <text evidence="10">Belongs to the mitochondrial carrier (TC 2.A.29) family.</text>
</comment>
<accession>A0A8H6WGZ2</accession>
<evidence type="ECO:0000256" key="2">
    <source>
        <dbReference type="ARBA" id="ARBA00022448"/>
    </source>
</evidence>
<keyword evidence="6 11" id="KW-1133">Transmembrane helix</keyword>
<dbReference type="GO" id="GO:0015218">
    <property type="term" value="F:pyrimidine nucleotide transmembrane transporter activity"/>
    <property type="evidence" value="ECO:0007669"/>
    <property type="project" value="InterPro"/>
</dbReference>
<dbReference type="EMBL" id="JACAZF010000002">
    <property type="protein sequence ID" value="KAF7311964.1"/>
    <property type="molecule type" value="Genomic_DNA"/>
</dbReference>
<keyword evidence="3 9" id="KW-0812">Transmembrane</keyword>
<reference evidence="12" key="1">
    <citation type="submission" date="2020-05" db="EMBL/GenBank/DDBJ databases">
        <title>Mycena genomes resolve the evolution of fungal bioluminescence.</title>
        <authorList>
            <person name="Tsai I.J."/>
        </authorList>
    </citation>
    <scope>NUCLEOTIDE SEQUENCE</scope>
    <source>
        <strain evidence="12">171206Taipei</strain>
    </source>
</reference>
<keyword evidence="13" id="KW-1185">Reference proteome</keyword>
<comment type="caution">
    <text evidence="12">The sequence shown here is derived from an EMBL/GenBank/DDBJ whole genome shotgun (WGS) entry which is preliminary data.</text>
</comment>
<keyword evidence="8 9" id="KW-0472">Membrane</keyword>
<dbReference type="PROSITE" id="PS50920">
    <property type="entry name" value="SOLCAR"/>
    <property type="match status" value="2"/>
</dbReference>
<keyword evidence="2 10" id="KW-0813">Transport</keyword>
<dbReference type="OrthoDB" id="269120at2759"/>
<evidence type="ECO:0000256" key="9">
    <source>
        <dbReference type="PROSITE-ProRule" id="PRU00282"/>
    </source>
</evidence>
<comment type="subcellular location">
    <subcellularLocation>
        <location evidence="1">Mitochondrion inner membrane</location>
        <topology evidence="1">Multi-pass membrane protein</topology>
    </subcellularLocation>
</comment>
<evidence type="ECO:0000256" key="11">
    <source>
        <dbReference type="SAM" id="Phobius"/>
    </source>
</evidence>
<protein>
    <submittedName>
        <fullName evidence="12">Mitochondrial carrier</fullName>
    </submittedName>
</protein>
<dbReference type="SUPFAM" id="SSF103506">
    <property type="entry name" value="Mitochondrial carrier"/>
    <property type="match status" value="1"/>
</dbReference>
<evidence type="ECO:0000256" key="6">
    <source>
        <dbReference type="ARBA" id="ARBA00022989"/>
    </source>
</evidence>
<evidence type="ECO:0000256" key="3">
    <source>
        <dbReference type="ARBA" id="ARBA00022692"/>
    </source>
</evidence>
<dbReference type="RefSeq" id="XP_037224072.1">
    <property type="nucleotide sequence ID" value="XM_037358977.1"/>
</dbReference>
<dbReference type="PANTHER" id="PTHR45829">
    <property type="entry name" value="MITOCHONDRIAL CARRIER PROTEIN RIM2"/>
    <property type="match status" value="1"/>
</dbReference>
<name>A0A8H6WGZ2_9AGAR</name>
<feature type="transmembrane region" description="Helical" evidence="11">
    <location>
        <begin position="18"/>
        <end position="42"/>
    </location>
</feature>
<dbReference type="Proteomes" id="UP000636479">
    <property type="component" value="Unassembled WGS sequence"/>
</dbReference>
<evidence type="ECO:0000256" key="4">
    <source>
        <dbReference type="ARBA" id="ARBA00022737"/>
    </source>
</evidence>
<evidence type="ECO:0000256" key="5">
    <source>
        <dbReference type="ARBA" id="ARBA00022792"/>
    </source>
</evidence>
<dbReference type="Pfam" id="PF00153">
    <property type="entry name" value="Mito_carr"/>
    <property type="match status" value="2"/>
</dbReference>